<gene>
    <name evidence="2" type="ORF">GCM10008179_01270</name>
</gene>
<dbReference type="EMBL" id="BSFI01000001">
    <property type="protein sequence ID" value="GLK66489.1"/>
    <property type="molecule type" value="Genomic_DNA"/>
</dbReference>
<keyword evidence="1" id="KW-0732">Signal</keyword>
<keyword evidence="3" id="KW-1185">Reference proteome</keyword>
<feature type="signal peptide" evidence="1">
    <location>
        <begin position="1"/>
        <end position="18"/>
    </location>
</feature>
<comment type="caution">
    <text evidence="2">The sequence shown here is derived from an EMBL/GenBank/DDBJ whole genome shotgun (WGS) entry which is preliminary data.</text>
</comment>
<sequence length="85" mass="9534">MAGLAAALAIGAAAPAFAADLPYGYGGQRVLRSDRVIRVLPVVNESTIRTTPWLRYDIRPEMACRLGWKQDRHGYRYPVEACTRW</sequence>
<evidence type="ECO:0000313" key="3">
    <source>
        <dbReference type="Proteomes" id="UP001143372"/>
    </source>
</evidence>
<name>A0A9W6MTM7_9HYPH</name>
<reference evidence="2" key="1">
    <citation type="journal article" date="2014" name="Int. J. Syst. Evol. Microbiol.">
        <title>Complete genome sequence of Corynebacterium casei LMG S-19264T (=DSM 44701T), isolated from a smear-ripened cheese.</title>
        <authorList>
            <consortium name="US DOE Joint Genome Institute (JGI-PGF)"/>
            <person name="Walter F."/>
            <person name="Albersmeier A."/>
            <person name="Kalinowski J."/>
            <person name="Ruckert C."/>
        </authorList>
    </citation>
    <scope>NUCLEOTIDE SEQUENCE</scope>
    <source>
        <strain evidence="2">VKM B-2347</strain>
    </source>
</reference>
<dbReference type="Proteomes" id="UP001143372">
    <property type="component" value="Unassembled WGS sequence"/>
</dbReference>
<organism evidence="2 3">
    <name type="scientific">Hansschlegelia plantiphila</name>
    <dbReference type="NCBI Taxonomy" id="374655"/>
    <lineage>
        <taxon>Bacteria</taxon>
        <taxon>Pseudomonadati</taxon>
        <taxon>Pseudomonadota</taxon>
        <taxon>Alphaproteobacteria</taxon>
        <taxon>Hyphomicrobiales</taxon>
        <taxon>Methylopilaceae</taxon>
        <taxon>Hansschlegelia</taxon>
    </lineage>
</organism>
<accession>A0A9W6MTM7</accession>
<evidence type="ECO:0000256" key="1">
    <source>
        <dbReference type="SAM" id="SignalP"/>
    </source>
</evidence>
<reference evidence="2" key="2">
    <citation type="submission" date="2023-01" db="EMBL/GenBank/DDBJ databases">
        <authorList>
            <person name="Sun Q."/>
            <person name="Evtushenko L."/>
        </authorList>
    </citation>
    <scope>NUCLEOTIDE SEQUENCE</scope>
    <source>
        <strain evidence="2">VKM B-2347</strain>
    </source>
</reference>
<dbReference type="AlphaFoldDB" id="A0A9W6MTM7"/>
<evidence type="ECO:0000313" key="2">
    <source>
        <dbReference type="EMBL" id="GLK66489.1"/>
    </source>
</evidence>
<proteinExistence type="predicted"/>
<evidence type="ECO:0008006" key="4">
    <source>
        <dbReference type="Google" id="ProtNLM"/>
    </source>
</evidence>
<protein>
    <recommendedName>
        <fullName evidence="4">Secreted protein</fullName>
    </recommendedName>
</protein>
<feature type="chain" id="PRO_5040917754" description="Secreted protein" evidence="1">
    <location>
        <begin position="19"/>
        <end position="85"/>
    </location>
</feature>